<feature type="transmembrane region" description="Helical" evidence="6">
    <location>
        <begin position="380"/>
        <end position="405"/>
    </location>
</feature>
<dbReference type="PANTHER" id="PTHR23519">
    <property type="entry name" value="AUTOPHAGY-RELATED PROTEIN 22"/>
    <property type="match status" value="1"/>
</dbReference>
<dbReference type="GO" id="GO:0005886">
    <property type="term" value="C:plasma membrane"/>
    <property type="evidence" value="ECO:0007669"/>
    <property type="project" value="UniProtKB-SubCell"/>
</dbReference>
<feature type="transmembrane region" description="Helical" evidence="6">
    <location>
        <begin position="293"/>
        <end position="315"/>
    </location>
</feature>
<keyword evidence="2" id="KW-0813">Transport</keyword>
<evidence type="ECO:0000256" key="5">
    <source>
        <dbReference type="ARBA" id="ARBA00023136"/>
    </source>
</evidence>
<evidence type="ECO:0000259" key="7">
    <source>
        <dbReference type="PROSITE" id="PS50850"/>
    </source>
</evidence>
<dbReference type="InterPro" id="IPR024671">
    <property type="entry name" value="Atg22-like"/>
</dbReference>
<evidence type="ECO:0000313" key="9">
    <source>
        <dbReference type="Proteomes" id="UP000037784"/>
    </source>
</evidence>
<protein>
    <submittedName>
        <fullName evidence="8">MFS transporter, UMF1 family</fullName>
    </submittedName>
</protein>
<dbReference type="InterPro" id="IPR020846">
    <property type="entry name" value="MFS_dom"/>
</dbReference>
<dbReference type="PANTHER" id="PTHR23519:SF1">
    <property type="entry name" value="AUTOPHAGY-RELATED PROTEIN 22"/>
    <property type="match status" value="1"/>
</dbReference>
<feature type="transmembrane region" description="Helical" evidence="6">
    <location>
        <begin position="257"/>
        <end position="281"/>
    </location>
</feature>
<reference evidence="8 9" key="1">
    <citation type="journal article" date="2015" name="Genome Announc.">
        <title>Draft Genome Sequence of a Heterotrophic Facultative Anaerobic Thermophilic Bacterium, Ardenticatena maritima Strain 110ST.</title>
        <authorList>
            <person name="Kawaichi S."/>
            <person name="Yoshida T."/>
            <person name="Sako Y."/>
            <person name="Nakamura R."/>
        </authorList>
    </citation>
    <scope>NUCLEOTIDE SEQUENCE [LARGE SCALE GENOMIC DNA]</scope>
    <source>
        <strain evidence="8 9">110S</strain>
    </source>
</reference>
<organism evidence="8 9">
    <name type="scientific">Ardenticatena maritima</name>
    <dbReference type="NCBI Taxonomy" id="872965"/>
    <lineage>
        <taxon>Bacteria</taxon>
        <taxon>Bacillati</taxon>
        <taxon>Chloroflexota</taxon>
        <taxon>Ardenticatenia</taxon>
        <taxon>Ardenticatenales</taxon>
        <taxon>Ardenticatenaceae</taxon>
        <taxon>Ardenticatena</taxon>
    </lineage>
</organism>
<keyword evidence="4 6" id="KW-1133">Transmembrane helix</keyword>
<dbReference type="CDD" id="cd17482">
    <property type="entry name" value="MFS_YxiO_like"/>
    <property type="match status" value="1"/>
</dbReference>
<keyword evidence="9" id="KW-1185">Reference proteome</keyword>
<dbReference type="Pfam" id="PF11700">
    <property type="entry name" value="ATG22"/>
    <property type="match status" value="1"/>
</dbReference>
<dbReference type="InterPro" id="IPR050495">
    <property type="entry name" value="ATG22/LtaA_families"/>
</dbReference>
<dbReference type="FunCoup" id="A0A0M8K617">
    <property type="interactions" value="63"/>
</dbReference>
<name>A0A0M8K617_9CHLR</name>
<proteinExistence type="predicted"/>
<feature type="transmembrane region" description="Helical" evidence="6">
    <location>
        <begin position="164"/>
        <end position="183"/>
    </location>
</feature>
<evidence type="ECO:0000256" key="3">
    <source>
        <dbReference type="ARBA" id="ARBA00022692"/>
    </source>
</evidence>
<evidence type="ECO:0000313" key="8">
    <source>
        <dbReference type="EMBL" id="GAP62485.1"/>
    </source>
</evidence>
<dbReference type="SUPFAM" id="SSF103473">
    <property type="entry name" value="MFS general substrate transporter"/>
    <property type="match status" value="1"/>
</dbReference>
<keyword evidence="3 6" id="KW-0812">Transmembrane</keyword>
<feature type="transmembrane region" description="Helical" evidence="6">
    <location>
        <begin position="26"/>
        <end position="47"/>
    </location>
</feature>
<evidence type="ECO:0000256" key="4">
    <source>
        <dbReference type="ARBA" id="ARBA00022989"/>
    </source>
</evidence>
<dbReference type="EMBL" id="BBZA01000060">
    <property type="protein sequence ID" value="GAP62485.1"/>
    <property type="molecule type" value="Genomic_DNA"/>
</dbReference>
<feature type="transmembrane region" description="Helical" evidence="6">
    <location>
        <begin position="195"/>
        <end position="216"/>
    </location>
</feature>
<feature type="transmembrane region" description="Helical" evidence="6">
    <location>
        <begin position="411"/>
        <end position="430"/>
    </location>
</feature>
<dbReference type="GO" id="GO:0022857">
    <property type="term" value="F:transmembrane transporter activity"/>
    <property type="evidence" value="ECO:0007669"/>
    <property type="project" value="InterPro"/>
</dbReference>
<reference evidence="9" key="2">
    <citation type="submission" date="2015-08" db="EMBL/GenBank/DDBJ databases">
        <title>Draft Genome Sequence of a Heterotrophic Facultative Anaerobic Bacterium Ardenticatena maritima Strain 110S.</title>
        <authorList>
            <person name="Kawaichi S."/>
            <person name="Yoshida T."/>
            <person name="Sako Y."/>
            <person name="Nakamura R."/>
        </authorList>
    </citation>
    <scope>NUCLEOTIDE SEQUENCE [LARGE SCALE GENOMIC DNA]</scope>
    <source>
        <strain evidence="9">110S</strain>
    </source>
</reference>
<comment type="caution">
    <text evidence="8">The sequence shown here is derived from an EMBL/GenBank/DDBJ whole genome shotgun (WGS) entry which is preliminary data.</text>
</comment>
<feature type="transmembrane region" description="Helical" evidence="6">
    <location>
        <begin position="346"/>
        <end position="368"/>
    </location>
</feature>
<comment type="subcellular location">
    <subcellularLocation>
        <location evidence="1">Cell membrane</location>
        <topology evidence="1">Multi-pass membrane protein</topology>
    </subcellularLocation>
</comment>
<accession>A0A0M8K617</accession>
<dbReference type="Proteomes" id="UP000037784">
    <property type="component" value="Unassembled WGS sequence"/>
</dbReference>
<dbReference type="InParanoid" id="A0A0M8K617"/>
<evidence type="ECO:0000256" key="2">
    <source>
        <dbReference type="ARBA" id="ARBA00022448"/>
    </source>
</evidence>
<gene>
    <name evidence="8" type="ORF">ARMA_0908</name>
</gene>
<evidence type="ECO:0000256" key="1">
    <source>
        <dbReference type="ARBA" id="ARBA00004651"/>
    </source>
</evidence>
<feature type="transmembrane region" description="Helical" evidence="6">
    <location>
        <begin position="123"/>
        <end position="143"/>
    </location>
</feature>
<feature type="transmembrane region" description="Helical" evidence="6">
    <location>
        <begin position="67"/>
        <end position="87"/>
    </location>
</feature>
<dbReference type="InterPro" id="IPR036259">
    <property type="entry name" value="MFS_trans_sf"/>
</dbReference>
<feature type="transmembrane region" description="Helical" evidence="6">
    <location>
        <begin position="322"/>
        <end position="340"/>
    </location>
</feature>
<keyword evidence="5 6" id="KW-0472">Membrane</keyword>
<dbReference type="RefSeq" id="WP_200907209.1">
    <property type="nucleotide sequence ID" value="NZ_BBZA01000060.1"/>
</dbReference>
<feature type="domain" description="Major facilitator superfamily (MFS) profile" evidence="7">
    <location>
        <begin position="25"/>
        <end position="434"/>
    </location>
</feature>
<sequence>MAMVLSQQGRFRQWLSRLGLATREHIAWALYDWANSAFATTIMAAVLPIYYSTVAAADLPPNIASAYWGYTTAAALALIAFFSPILGAVADYMGAKKRFLALFVAVGALFSALLALVGQGDWLLASLIFIVANVAFAGANIFYDALLPSIASEEVIDRVSAAGYALGYLGGGLLLLLNVAWILQPSLFGIPDTTTATRLAFVSVGLWWALFSVPLFRYVPEPTRRLAHDEPVRGNPIKLGWARLLRTAREISKYRQLLLFLVAFWLYGDGIGTIIKMATIYGTEIGIGQSDLISALVLTQFAGIPFTFAFGWLASRLGTKRAIAVGLLVYTLISIGGFFMEKAWHFWVLALAVATVQGGTQALSRSLFSLMVPRSLASEFFGFFSVFAKFAGVLGPFLFGLIASLAGTSRLSILSLIVFFLGGLVVLAFVDVDEGHRVALEVDAHYHPAA</sequence>
<evidence type="ECO:0000256" key="6">
    <source>
        <dbReference type="SAM" id="Phobius"/>
    </source>
</evidence>
<feature type="transmembrane region" description="Helical" evidence="6">
    <location>
        <begin position="99"/>
        <end position="117"/>
    </location>
</feature>
<dbReference type="AlphaFoldDB" id="A0A0M8K617"/>
<dbReference type="Gene3D" id="1.20.1250.20">
    <property type="entry name" value="MFS general substrate transporter like domains"/>
    <property type="match status" value="1"/>
</dbReference>
<dbReference type="PROSITE" id="PS50850">
    <property type="entry name" value="MFS"/>
    <property type="match status" value="1"/>
</dbReference>